<keyword evidence="5 6" id="KW-0949">S-adenosyl-L-methionine</keyword>
<dbReference type="PANTHER" id="PTHR24422">
    <property type="entry name" value="CHEMOTAXIS PROTEIN METHYLTRANSFERASE"/>
    <property type="match status" value="1"/>
</dbReference>
<name>A0A1Q1KMN9_VIBAN</name>
<evidence type="ECO:0000313" key="9">
    <source>
        <dbReference type="EMBL" id="AZS23695.1"/>
    </source>
</evidence>
<evidence type="ECO:0000256" key="5">
    <source>
        <dbReference type="ARBA" id="ARBA00022691"/>
    </source>
</evidence>
<dbReference type="PIRSF" id="PIRSF000410">
    <property type="entry name" value="CheR"/>
    <property type="match status" value="1"/>
</dbReference>
<dbReference type="Gene3D" id="1.10.155.10">
    <property type="entry name" value="Chemotaxis receptor methyltransferase CheR, N-terminal domain"/>
    <property type="match status" value="1"/>
</dbReference>
<organism evidence="9 11">
    <name type="scientific">Vibrio anguillarum</name>
    <name type="common">Listonella anguillarum</name>
    <dbReference type="NCBI Taxonomy" id="55601"/>
    <lineage>
        <taxon>Bacteria</taxon>
        <taxon>Pseudomonadati</taxon>
        <taxon>Pseudomonadota</taxon>
        <taxon>Gammaproteobacteria</taxon>
        <taxon>Vibrionales</taxon>
        <taxon>Vibrionaceae</taxon>
        <taxon>Vibrio</taxon>
    </lineage>
</organism>
<keyword evidence="12" id="KW-1185">Reference proteome</keyword>
<dbReference type="SUPFAM" id="SSF47757">
    <property type="entry name" value="Chemotaxis receptor methyltransferase CheR, N-terminal domain"/>
    <property type="match status" value="1"/>
</dbReference>
<dbReference type="InterPro" id="IPR022642">
    <property type="entry name" value="CheR_C"/>
</dbReference>
<dbReference type="InterPro" id="IPR050903">
    <property type="entry name" value="Bact_Chemotaxis_MeTrfase"/>
</dbReference>
<dbReference type="Gene3D" id="3.40.50.150">
    <property type="entry name" value="Vaccinia Virus protein VP39"/>
    <property type="match status" value="1"/>
</dbReference>
<dbReference type="InterPro" id="IPR036804">
    <property type="entry name" value="CheR_N_sf"/>
</dbReference>
<dbReference type="PANTHER" id="PTHR24422:SF26">
    <property type="entry name" value="CHEMOTAXIS PROTEIN METHYLTRANSFERASE"/>
    <property type="match status" value="1"/>
</dbReference>
<dbReference type="Proteomes" id="UP000256923">
    <property type="component" value="Chromosome 1"/>
</dbReference>
<feature type="binding site" evidence="7">
    <location>
        <position position="136"/>
    </location>
    <ligand>
        <name>S-adenosyl-L-methionine</name>
        <dbReference type="ChEBI" id="CHEBI:59789"/>
    </ligand>
</feature>
<evidence type="ECO:0000256" key="3">
    <source>
        <dbReference type="ARBA" id="ARBA00022603"/>
    </source>
</evidence>
<protein>
    <recommendedName>
        <fullName evidence="6">Chemotaxis protein methyltransferase</fullName>
        <ecNumber evidence="6">2.1.1.80</ecNumber>
    </recommendedName>
</protein>
<feature type="binding site" evidence="7">
    <location>
        <position position="97"/>
    </location>
    <ligand>
        <name>S-adenosyl-L-methionine</name>
        <dbReference type="ChEBI" id="CHEBI:59789"/>
    </ligand>
</feature>
<dbReference type="InterPro" id="IPR000780">
    <property type="entry name" value="CheR_MeTrfase"/>
</dbReference>
<feature type="binding site" evidence="7">
    <location>
        <begin position="233"/>
        <end position="234"/>
    </location>
    <ligand>
        <name>S-adenosyl-L-methionine</name>
        <dbReference type="ChEBI" id="CHEBI:59789"/>
    </ligand>
</feature>
<feature type="binding site" evidence="7">
    <location>
        <begin position="216"/>
        <end position="217"/>
    </location>
    <ligand>
        <name>S-adenosyl-L-methionine</name>
        <dbReference type="ChEBI" id="CHEBI:59789"/>
    </ligand>
</feature>
<dbReference type="PROSITE" id="PS50123">
    <property type="entry name" value="CHER"/>
    <property type="match status" value="1"/>
</dbReference>
<evidence type="ECO:0000256" key="4">
    <source>
        <dbReference type="ARBA" id="ARBA00022679"/>
    </source>
</evidence>
<dbReference type="InterPro" id="IPR026024">
    <property type="entry name" value="Chemotaxis_MeTrfase_CheR"/>
</dbReference>
<dbReference type="InterPro" id="IPR022641">
    <property type="entry name" value="CheR_N"/>
</dbReference>
<reference evidence="9 11" key="1">
    <citation type="submission" date="2018-12" db="EMBL/GenBank/DDBJ databases">
        <title>Characterization and Draft Genome of Vibrio anguillarum J360 Marine Pathogen Isolated from an Outbreak in Lumpfish (Cyclopterus lumpus).</title>
        <authorList>
            <person name="Vasquez J.I."/>
            <person name="Cao T."/>
            <person name="Chakraborty S."/>
            <person name="Gnanagobal H."/>
            <person name="Wescot J."/>
            <person name="Boyce D."/>
            <person name="Santander J."/>
        </authorList>
    </citation>
    <scope>NUCLEOTIDE SEQUENCE [LARGE SCALE GENOMIC DNA]</scope>
    <source>
        <strain evidence="9 11">J360</strain>
    </source>
</reference>
<feature type="binding site" evidence="7">
    <location>
        <position position="158"/>
    </location>
    <ligand>
        <name>S-adenosyl-L-methionine</name>
        <dbReference type="ChEBI" id="CHEBI:59789"/>
    </ligand>
</feature>
<evidence type="ECO:0000313" key="10">
    <source>
        <dbReference type="EMBL" id="MBF4371697.1"/>
    </source>
</evidence>
<evidence type="ECO:0000256" key="6">
    <source>
        <dbReference type="PIRNR" id="PIRNR000410"/>
    </source>
</evidence>
<comment type="catalytic activity">
    <reaction evidence="1 6">
        <text>L-glutamyl-[protein] + S-adenosyl-L-methionine = [protein]-L-glutamate 5-O-methyl ester + S-adenosyl-L-homocysteine</text>
        <dbReference type="Rhea" id="RHEA:24452"/>
        <dbReference type="Rhea" id="RHEA-COMP:10208"/>
        <dbReference type="Rhea" id="RHEA-COMP:10311"/>
        <dbReference type="ChEBI" id="CHEBI:29973"/>
        <dbReference type="ChEBI" id="CHEBI:57856"/>
        <dbReference type="ChEBI" id="CHEBI:59789"/>
        <dbReference type="ChEBI" id="CHEBI:82795"/>
        <dbReference type="EC" id="2.1.1.80"/>
    </reaction>
</comment>
<dbReference type="EC" id="2.1.1.80" evidence="6"/>
<dbReference type="EMBL" id="CP034672">
    <property type="protein sequence ID" value="AZS23695.1"/>
    <property type="molecule type" value="Genomic_DNA"/>
</dbReference>
<feature type="binding site" evidence="7">
    <location>
        <position position="99"/>
    </location>
    <ligand>
        <name>S-adenosyl-L-methionine</name>
        <dbReference type="ChEBI" id="CHEBI:59789"/>
    </ligand>
</feature>
<feature type="domain" description="CheR-type methyltransferase" evidence="8">
    <location>
        <begin position="16"/>
        <end position="290"/>
    </location>
</feature>
<evidence type="ECO:0000313" key="12">
    <source>
        <dbReference type="Proteomes" id="UP000726136"/>
    </source>
</evidence>
<evidence type="ECO:0000256" key="2">
    <source>
        <dbReference type="ARBA" id="ARBA00002759"/>
    </source>
</evidence>
<dbReference type="Pfam" id="PF03705">
    <property type="entry name" value="CheR_N"/>
    <property type="match status" value="1"/>
</dbReference>
<dbReference type="CDD" id="cd02440">
    <property type="entry name" value="AdoMet_MTases"/>
    <property type="match status" value="1"/>
</dbReference>
<reference evidence="10 12" key="2">
    <citation type="journal article" date="2021" name="PeerJ">
        <title>Analysis of 44 Vibrio anguillarum genomes reveals high genetic diversity.</title>
        <authorList>
            <person name="Hansen M.J."/>
            <person name="Dalsgaard I."/>
        </authorList>
    </citation>
    <scope>NUCLEOTIDE SEQUENCE [LARGE SCALE GENOMIC DNA]</scope>
    <source>
        <strain evidence="10 12">040915-1/1B</strain>
    </source>
</reference>
<sequence length="292" mass="33731">MNLQVKHKSQQLGNSAMEQMSIISDADFELYRGWIYQSAGIALTPSKKALVVGRLSGRLRELGISSYREYFEYLTKFSDQQVRKLEQQRAINLLTTNETYFFREEAHFAYIQHHLFTVWGKKQIRCWSAASSTGEEAYSLAMLLDSRYQGEWQIVGTDINSQVLQIASQGIYPMLRHEHIPKAYLKTYCRKGIDTKHDTLKIVNSLRKKVKFGLANLQNQLDELGHFDLIFLRNVMIYFDQNTKQRVISNVTNRLKSGGILLIGHSETLNGLNCDDLQLLQPSIYQKRGIRD</sequence>
<dbReference type="SUPFAM" id="SSF53335">
    <property type="entry name" value="S-adenosyl-L-methionine-dependent methyltransferases"/>
    <property type="match status" value="1"/>
</dbReference>
<evidence type="ECO:0000313" key="11">
    <source>
        <dbReference type="Proteomes" id="UP000256923"/>
    </source>
</evidence>
<dbReference type="InterPro" id="IPR029063">
    <property type="entry name" value="SAM-dependent_MTases_sf"/>
</dbReference>
<dbReference type="PRINTS" id="PR00996">
    <property type="entry name" value="CHERMTFRASE"/>
</dbReference>
<dbReference type="GO" id="GO:0008983">
    <property type="term" value="F:protein-glutamate O-methyltransferase activity"/>
    <property type="evidence" value="ECO:0007669"/>
    <property type="project" value="UniProtKB-EC"/>
</dbReference>
<dbReference type="RefSeq" id="WP_019282373.1">
    <property type="nucleotide sequence ID" value="NZ_CP022103.1"/>
</dbReference>
<evidence type="ECO:0000256" key="7">
    <source>
        <dbReference type="PIRSR" id="PIRSR000410-1"/>
    </source>
</evidence>
<dbReference type="Pfam" id="PF01739">
    <property type="entry name" value="CheR"/>
    <property type="match status" value="1"/>
</dbReference>
<proteinExistence type="predicted"/>
<gene>
    <name evidence="9" type="ORF">DYL72_00605</name>
    <name evidence="10" type="ORF">EAY46_01145</name>
</gene>
<feature type="binding site" evidence="7">
    <location>
        <position position="103"/>
    </location>
    <ligand>
        <name>S-adenosyl-L-methionine</name>
        <dbReference type="ChEBI" id="CHEBI:59789"/>
    </ligand>
</feature>
<keyword evidence="4 6" id="KW-0808">Transferase</keyword>
<dbReference type="AlphaFoldDB" id="A0A1Q1KMN9"/>
<dbReference type="EMBL" id="RDPI01000002">
    <property type="protein sequence ID" value="MBF4371697.1"/>
    <property type="molecule type" value="Genomic_DNA"/>
</dbReference>
<accession>A0A1Q1KMN9</accession>
<dbReference type="Proteomes" id="UP000726136">
    <property type="component" value="Unassembled WGS sequence"/>
</dbReference>
<dbReference type="SMART" id="SM00138">
    <property type="entry name" value="MeTrc"/>
    <property type="match status" value="1"/>
</dbReference>
<evidence type="ECO:0000256" key="1">
    <source>
        <dbReference type="ARBA" id="ARBA00001541"/>
    </source>
</evidence>
<evidence type="ECO:0000259" key="8">
    <source>
        <dbReference type="PROSITE" id="PS50123"/>
    </source>
</evidence>
<comment type="function">
    <text evidence="2 6">Methylation of the membrane-bound methyl-accepting chemotaxis proteins (MCP) to form gamma-glutamyl methyl ester residues in MCP.</text>
</comment>
<dbReference type="GO" id="GO:0032259">
    <property type="term" value="P:methylation"/>
    <property type="evidence" value="ECO:0007669"/>
    <property type="project" value="UniProtKB-KW"/>
</dbReference>
<keyword evidence="3 6" id="KW-0489">Methyltransferase</keyword>